<evidence type="ECO:0000313" key="2">
    <source>
        <dbReference type="Proteomes" id="UP001497512"/>
    </source>
</evidence>
<evidence type="ECO:0000313" key="1">
    <source>
        <dbReference type="EMBL" id="CAK9213179.1"/>
    </source>
</evidence>
<dbReference type="Proteomes" id="UP001497512">
    <property type="component" value="Chromosome 19"/>
</dbReference>
<proteinExistence type="predicted"/>
<accession>A0ABP0U6D9</accession>
<sequence length="134" mass="15223">MLRPARSTSSFEVGLWHFSFLCAFSRALKRRRKIGAAPAGVVDAFLKELEIIELPGKQLAGSLARERRRRSCRVYVQYLGVFSEEVAESCRSMRFSEEVWPEGQRVRHLAGTARAEDRGESACGRRAREFSLES</sequence>
<name>A0ABP0U6D9_9BRYO</name>
<protein>
    <submittedName>
        <fullName evidence="1">Uncharacterized protein</fullName>
    </submittedName>
</protein>
<organism evidence="1 2">
    <name type="scientific">Sphagnum troendelagicum</name>
    <dbReference type="NCBI Taxonomy" id="128251"/>
    <lineage>
        <taxon>Eukaryota</taxon>
        <taxon>Viridiplantae</taxon>
        <taxon>Streptophyta</taxon>
        <taxon>Embryophyta</taxon>
        <taxon>Bryophyta</taxon>
        <taxon>Sphagnophytina</taxon>
        <taxon>Sphagnopsida</taxon>
        <taxon>Sphagnales</taxon>
        <taxon>Sphagnaceae</taxon>
        <taxon>Sphagnum</taxon>
    </lineage>
</organism>
<dbReference type="EMBL" id="OZ019911">
    <property type="protein sequence ID" value="CAK9213179.1"/>
    <property type="molecule type" value="Genomic_DNA"/>
</dbReference>
<keyword evidence="2" id="KW-1185">Reference proteome</keyword>
<gene>
    <name evidence="1" type="ORF">CSSPTR1EN2_LOCUS11607</name>
</gene>
<reference evidence="1" key="1">
    <citation type="submission" date="2024-02" db="EMBL/GenBank/DDBJ databases">
        <authorList>
            <consortium name="ELIXIR-Norway"/>
            <consortium name="Elixir Norway"/>
        </authorList>
    </citation>
    <scope>NUCLEOTIDE SEQUENCE</scope>
</reference>